<dbReference type="PANTHER" id="PTHR47128">
    <property type="match status" value="1"/>
</dbReference>
<evidence type="ECO:0000256" key="1">
    <source>
        <dbReference type="ARBA" id="ARBA00022531"/>
    </source>
</evidence>
<evidence type="ECO:0000313" key="4">
    <source>
        <dbReference type="EMBL" id="MEP0820835.1"/>
    </source>
</evidence>
<keyword evidence="5" id="KW-1185">Reference proteome</keyword>
<dbReference type="Proteomes" id="UP001464891">
    <property type="component" value="Unassembled WGS sequence"/>
</dbReference>
<comment type="caution">
    <text evidence="4">The sequence shown here is derived from an EMBL/GenBank/DDBJ whole genome shotgun (WGS) entry which is preliminary data.</text>
</comment>
<dbReference type="RefSeq" id="WP_190442867.1">
    <property type="nucleotide sequence ID" value="NZ_JAMPKM010000047.1"/>
</dbReference>
<dbReference type="Gene3D" id="3.40.50.720">
    <property type="entry name" value="NAD(P)-binding Rossmann-like Domain"/>
    <property type="match status" value="1"/>
</dbReference>
<evidence type="ECO:0000259" key="3">
    <source>
        <dbReference type="Pfam" id="PF13460"/>
    </source>
</evidence>
<proteinExistence type="predicted"/>
<evidence type="ECO:0000256" key="2">
    <source>
        <dbReference type="ARBA" id="ARBA00023276"/>
    </source>
</evidence>
<keyword evidence="1" id="KW-0602">Photosynthesis</keyword>
<dbReference type="SUPFAM" id="SSF51735">
    <property type="entry name" value="NAD(P)-binding Rossmann-fold domains"/>
    <property type="match status" value="1"/>
</dbReference>
<protein>
    <submittedName>
        <fullName evidence="4">NAD(P)H-binding protein</fullName>
    </submittedName>
</protein>
<dbReference type="PANTHER" id="PTHR47128:SF2">
    <property type="entry name" value="PROTEIN HIGH CHLOROPHYLL FLUORESCENCE PHENOTYPE 244, CHLOROPLASTIC"/>
    <property type="match status" value="1"/>
</dbReference>
<reference evidence="4 5" key="1">
    <citation type="submission" date="2022-04" db="EMBL/GenBank/DDBJ databases">
        <title>Positive selection, recombination, and allopatry shape intraspecific diversity of widespread and dominant cyanobacteria.</title>
        <authorList>
            <person name="Wei J."/>
            <person name="Shu W."/>
            <person name="Hu C."/>
        </authorList>
    </citation>
    <scope>NUCLEOTIDE SEQUENCE [LARGE SCALE GENOMIC DNA]</scope>
    <source>
        <strain evidence="4 5">GB2-A4</strain>
    </source>
</reference>
<gene>
    <name evidence="4" type="ORF">NC998_27490</name>
</gene>
<feature type="domain" description="NAD(P)-binding" evidence="3">
    <location>
        <begin position="10"/>
        <end position="138"/>
    </location>
</feature>
<dbReference type="EMBL" id="JAMPKM010000047">
    <property type="protein sequence ID" value="MEP0820835.1"/>
    <property type="molecule type" value="Genomic_DNA"/>
</dbReference>
<sequence>MNASKMLVTGGTGSLGSRVVDRLQTAGCNVQVLSRSGRLGTVPGDLLTGEGLEKAVEGINTIIHCASSPTNSRQVDVEGTRRLLQAAEQAGVSHIVYVSIVGVDRNPFYPYYGMKLEVEQMIEQASIGWTILRATQFHEFVLTLIQLLDRLPIMLMPKGFLLQPIEASEVANRLVELVLSSAAGRVSDIGGPEIWTAADLARVYFKATGRKRSVVEVPIPGKIAQAFRTGAQLCPDQKYGKVGWEAFLSQLSKENYRERKSISLNLEEIS</sequence>
<dbReference type="InterPro" id="IPR044256">
    <property type="entry name" value="HCF244-like"/>
</dbReference>
<dbReference type="Pfam" id="PF13460">
    <property type="entry name" value="NAD_binding_10"/>
    <property type="match status" value="1"/>
</dbReference>
<organism evidence="4 5">
    <name type="scientific">Trichocoleus desertorum GB2-A4</name>
    <dbReference type="NCBI Taxonomy" id="2933944"/>
    <lineage>
        <taxon>Bacteria</taxon>
        <taxon>Bacillati</taxon>
        <taxon>Cyanobacteriota</taxon>
        <taxon>Cyanophyceae</taxon>
        <taxon>Leptolyngbyales</taxon>
        <taxon>Trichocoleusaceae</taxon>
        <taxon>Trichocoleus</taxon>
    </lineage>
</organism>
<dbReference type="InterPro" id="IPR036291">
    <property type="entry name" value="NAD(P)-bd_dom_sf"/>
</dbReference>
<accession>A0ABV0JIF7</accession>
<name>A0ABV0JIF7_9CYAN</name>
<keyword evidence="2" id="KW-0604">Photosystem II</keyword>
<evidence type="ECO:0000313" key="5">
    <source>
        <dbReference type="Proteomes" id="UP001464891"/>
    </source>
</evidence>
<dbReference type="InterPro" id="IPR016040">
    <property type="entry name" value="NAD(P)-bd_dom"/>
</dbReference>